<reference evidence="7" key="2">
    <citation type="submission" date="2016-03" db="EMBL/GenBank/DDBJ databases">
        <title>Streptococcus antelopensis sp. nov., isolated from the feces of the Tibetan antelope (Pantholops hodgsonii) in Hoh Xil National Nature Reserve, Qinghai, China.</title>
        <authorList>
            <person name="Bai X."/>
        </authorList>
    </citation>
    <scope>NUCLEOTIDE SEQUENCE [LARGE SCALE GENOMIC DNA]</scope>
    <source>
        <strain evidence="7">TA 26</strain>
    </source>
</reference>
<dbReference type="InterPro" id="IPR008217">
    <property type="entry name" value="Ccc1_fam"/>
</dbReference>
<gene>
    <name evidence="6" type="ORF">A0O21_06410</name>
</gene>
<keyword evidence="2 5" id="KW-0812">Transmembrane</keyword>
<feature type="transmembrane region" description="Helical" evidence="5">
    <location>
        <begin position="9"/>
        <end position="29"/>
    </location>
</feature>
<sequence>MLIRNYAKSIVYGGMDGIITTFAVVAGSVGGNLGLAAIIVLGFSNLFADGFSMAAGDYLSSTTDKSVDSRRALKNALVTFVSFNLFGLIPLLSYLLLDRWPIFQNHTFSLACLLVSVALILLGLVKGTITEESRVKEILRTLFVGLLAALFAYYVGQFLGGLIEH</sequence>
<reference evidence="6 7" key="1">
    <citation type="journal article" date="2016" name="Int. J. Syst. Evol. Microbiol.">
        <title>Streptococcuspantholopis sp. nov., isolated from faeces of the Tibetan antelope (Pantholops hodgsonii).</title>
        <authorList>
            <person name="Bai X."/>
            <person name="Xiong Y."/>
            <person name="Lu S."/>
            <person name="Jin D."/>
            <person name="Lai X."/>
            <person name="Yang J."/>
            <person name="Niu L."/>
            <person name="Hu S."/>
            <person name="Meng X."/>
            <person name="Pu J."/>
            <person name="Ye C."/>
            <person name="Xu J."/>
        </authorList>
    </citation>
    <scope>NUCLEOTIDE SEQUENCE [LARGE SCALE GENOMIC DNA]</scope>
    <source>
        <strain evidence="6 7">TA 26</strain>
    </source>
</reference>
<evidence type="ECO:0000313" key="6">
    <source>
        <dbReference type="EMBL" id="AND79681.1"/>
    </source>
</evidence>
<keyword evidence="3 5" id="KW-1133">Transmembrane helix</keyword>
<name>A0A172Q8A8_9STRE</name>
<protein>
    <recommendedName>
        <fullName evidence="8">VIT family protein</fullName>
    </recommendedName>
</protein>
<evidence type="ECO:0000256" key="2">
    <source>
        <dbReference type="ARBA" id="ARBA00022692"/>
    </source>
</evidence>
<dbReference type="PANTHER" id="PTHR31851">
    <property type="entry name" value="FE(2+)/MN(2+) TRANSPORTER PCL1"/>
    <property type="match status" value="1"/>
</dbReference>
<feature type="transmembrane region" description="Helical" evidence="5">
    <location>
        <begin position="108"/>
        <end position="129"/>
    </location>
</feature>
<feature type="transmembrane region" description="Helical" evidence="5">
    <location>
        <begin position="141"/>
        <end position="163"/>
    </location>
</feature>
<dbReference type="AlphaFoldDB" id="A0A172Q8A8"/>
<dbReference type="Proteomes" id="UP000077317">
    <property type="component" value="Chromosome"/>
</dbReference>
<dbReference type="OrthoDB" id="9781619at2"/>
<organism evidence="6 7">
    <name type="scientific">Streptococcus pantholopis</name>
    <dbReference type="NCBI Taxonomy" id="1811193"/>
    <lineage>
        <taxon>Bacteria</taxon>
        <taxon>Bacillati</taxon>
        <taxon>Bacillota</taxon>
        <taxon>Bacilli</taxon>
        <taxon>Lactobacillales</taxon>
        <taxon>Streptococcaceae</taxon>
        <taxon>Streptococcus</taxon>
    </lineage>
</organism>
<dbReference type="RefSeq" id="WP_067063112.1">
    <property type="nucleotide sequence ID" value="NZ_CP014699.1"/>
</dbReference>
<dbReference type="GO" id="GO:0005384">
    <property type="term" value="F:manganese ion transmembrane transporter activity"/>
    <property type="evidence" value="ECO:0007669"/>
    <property type="project" value="InterPro"/>
</dbReference>
<evidence type="ECO:0000256" key="1">
    <source>
        <dbReference type="ARBA" id="ARBA00004127"/>
    </source>
</evidence>
<keyword evidence="4 5" id="KW-0472">Membrane</keyword>
<feature type="transmembrane region" description="Helical" evidence="5">
    <location>
        <begin position="76"/>
        <end position="96"/>
    </location>
</feature>
<dbReference type="KEGG" id="spat:A0O21_06410"/>
<dbReference type="EMBL" id="CP014699">
    <property type="protein sequence ID" value="AND79681.1"/>
    <property type="molecule type" value="Genomic_DNA"/>
</dbReference>
<accession>A0A172Q8A8</accession>
<dbReference type="STRING" id="1811193.A0O21_06410"/>
<proteinExistence type="predicted"/>
<comment type="subcellular location">
    <subcellularLocation>
        <location evidence="1">Endomembrane system</location>
        <topology evidence="1">Multi-pass membrane protein</topology>
    </subcellularLocation>
</comment>
<feature type="transmembrane region" description="Helical" evidence="5">
    <location>
        <begin position="35"/>
        <end position="55"/>
    </location>
</feature>
<evidence type="ECO:0000256" key="3">
    <source>
        <dbReference type="ARBA" id="ARBA00022989"/>
    </source>
</evidence>
<evidence type="ECO:0000256" key="4">
    <source>
        <dbReference type="ARBA" id="ARBA00023136"/>
    </source>
</evidence>
<dbReference type="GO" id="GO:0030026">
    <property type="term" value="P:intracellular manganese ion homeostasis"/>
    <property type="evidence" value="ECO:0007669"/>
    <property type="project" value="InterPro"/>
</dbReference>
<dbReference type="Pfam" id="PF01988">
    <property type="entry name" value="VIT1"/>
    <property type="match status" value="2"/>
</dbReference>
<evidence type="ECO:0000313" key="7">
    <source>
        <dbReference type="Proteomes" id="UP000077317"/>
    </source>
</evidence>
<dbReference type="GO" id="GO:0012505">
    <property type="term" value="C:endomembrane system"/>
    <property type="evidence" value="ECO:0007669"/>
    <property type="project" value="UniProtKB-SubCell"/>
</dbReference>
<evidence type="ECO:0008006" key="8">
    <source>
        <dbReference type="Google" id="ProtNLM"/>
    </source>
</evidence>
<evidence type="ECO:0000256" key="5">
    <source>
        <dbReference type="SAM" id="Phobius"/>
    </source>
</evidence>
<keyword evidence="7" id="KW-1185">Reference proteome</keyword>